<name>A0A7D7IUN3_9CAUD</name>
<accession>A0A7D7IUN3</accession>
<dbReference type="GeneID" id="65128054"/>
<keyword evidence="3" id="KW-1185">Reference proteome</keyword>
<reference evidence="2 3" key="1">
    <citation type="submission" date="2020-06" db="EMBL/GenBank/DDBJ databases">
        <authorList>
            <person name="Li C."/>
        </authorList>
    </citation>
    <scope>NUCLEOTIDE SEQUENCE [LARGE SCALE GENOMIC DNA]</scope>
</reference>
<evidence type="ECO:0000313" key="3">
    <source>
        <dbReference type="Proteomes" id="UP000515246"/>
    </source>
</evidence>
<organism evidence="2 3">
    <name type="scientific">Vibrio phage ValB1MD-2</name>
    <dbReference type="NCBI Taxonomy" id="2759177"/>
    <lineage>
        <taxon>Viruses</taxon>
        <taxon>Duplodnaviria</taxon>
        <taxon>Heunggongvirae</taxon>
        <taxon>Uroviricota</taxon>
        <taxon>Caudoviricetes</taxon>
        <taxon>Peduoviridae</taxon>
        <taxon>Valbvirus</taxon>
        <taxon>Valbvirus ValB1MD2</taxon>
    </lineage>
</organism>
<evidence type="ECO:0000256" key="1">
    <source>
        <dbReference type="SAM" id="MobiDB-lite"/>
    </source>
</evidence>
<dbReference type="EMBL" id="MT662115">
    <property type="protein sequence ID" value="QMP23915.1"/>
    <property type="molecule type" value="Genomic_DNA"/>
</dbReference>
<evidence type="ECO:0000313" key="2">
    <source>
        <dbReference type="EMBL" id="QMP23915.1"/>
    </source>
</evidence>
<proteinExistence type="predicted"/>
<sequence>MKVKITSNEDSFLHAYGKFLKLMFNIEPNDLDFAVNTRSIPERNESIFAVLPEVTFPENGKEKVLSTSIDSPEKIEPNSPSNGTEPKAETTNNVNEQASVSGSTQIKLDVPVKLKSNRLRMVIPQTTIKVHSAKLNSLFAELKKVPVHLYTHSASITLRVFLDLSVDDFIRRNELEKLVAKQYNKDYNHTILQQRLKFLCDSHVKETQANKVISKLLQPNNEHSLDTLNSYMHGHETHKIDYRFVNGFWDMLTPLLKVLIELKER</sequence>
<dbReference type="KEGG" id="vg:65128054"/>
<feature type="region of interest" description="Disordered" evidence="1">
    <location>
        <begin position="62"/>
        <end position="102"/>
    </location>
</feature>
<feature type="compositionally biased region" description="Polar residues" evidence="1">
    <location>
        <begin position="78"/>
        <end position="102"/>
    </location>
</feature>
<dbReference type="Proteomes" id="UP000515246">
    <property type="component" value="Segment"/>
</dbReference>
<dbReference type="RefSeq" id="YP_010109769.1">
    <property type="nucleotide sequence ID" value="NC_055862.1"/>
</dbReference>
<protein>
    <submittedName>
        <fullName evidence="2">Uncharacterized protein</fullName>
    </submittedName>
</protein>